<evidence type="ECO:0000256" key="1">
    <source>
        <dbReference type="SAM" id="MobiDB-lite"/>
    </source>
</evidence>
<keyword evidence="2" id="KW-0732">Signal</keyword>
<evidence type="ECO:0000313" key="4">
    <source>
        <dbReference type="Proteomes" id="UP000048948"/>
    </source>
</evidence>
<dbReference type="AlphaFoldDB" id="A0A654ZGB3"/>
<protein>
    <submittedName>
        <fullName evidence="3">Uncharacterized protein</fullName>
    </submittedName>
</protein>
<evidence type="ECO:0000313" key="3">
    <source>
        <dbReference type="EMBL" id="CKT46335.1"/>
    </source>
</evidence>
<organism evidence="3 4">
    <name type="scientific">Mycobacterium tuberculosis</name>
    <dbReference type="NCBI Taxonomy" id="1773"/>
    <lineage>
        <taxon>Bacteria</taxon>
        <taxon>Bacillati</taxon>
        <taxon>Actinomycetota</taxon>
        <taxon>Actinomycetes</taxon>
        <taxon>Mycobacteriales</taxon>
        <taxon>Mycobacteriaceae</taxon>
        <taxon>Mycobacterium</taxon>
        <taxon>Mycobacterium tuberculosis complex</taxon>
    </lineage>
</organism>
<feature type="signal peptide" evidence="2">
    <location>
        <begin position="1"/>
        <end position="23"/>
    </location>
</feature>
<name>A0A654ZGB3_MYCTX</name>
<sequence length="203" mass="20967">MTFEIARCAAVNAASASTSSASAALTCSASSFARRSSGGRSSGDAPPTLLLAAFCSARNESAVEITARRAASAVSRASTSAGSSPRLSCERRTASGFSRSSFRSITAARLLLTPSQGGGRGPSTRDEAIPQADNCNIGHAAPPTLSEWSGCWTRPSRTPSIPATRPAPRTGRRNSRCPGLGGHAPCARRRPGERYSSPLWVAC</sequence>
<reference evidence="3 4" key="1">
    <citation type="submission" date="2015-03" db="EMBL/GenBank/DDBJ databases">
        <authorList>
            <consortium name="Pathogen Informatics"/>
        </authorList>
    </citation>
    <scope>NUCLEOTIDE SEQUENCE [LARGE SCALE GENOMIC DNA]</scope>
    <source>
        <strain evidence="3 4">Bir 172</strain>
    </source>
</reference>
<evidence type="ECO:0000256" key="2">
    <source>
        <dbReference type="SAM" id="SignalP"/>
    </source>
</evidence>
<accession>A0A654ZGB3</accession>
<proteinExistence type="predicted"/>
<dbReference type="Proteomes" id="UP000048948">
    <property type="component" value="Unassembled WGS sequence"/>
</dbReference>
<feature type="compositionally biased region" description="Low complexity" evidence="1">
    <location>
        <begin position="70"/>
        <end position="86"/>
    </location>
</feature>
<feature type="region of interest" description="Disordered" evidence="1">
    <location>
        <begin position="111"/>
        <end position="188"/>
    </location>
</feature>
<gene>
    <name evidence="3" type="ORF">ERS027646_03621</name>
</gene>
<feature type="region of interest" description="Disordered" evidence="1">
    <location>
        <begin position="70"/>
        <end position="92"/>
    </location>
</feature>
<dbReference type="EMBL" id="CNGE01000884">
    <property type="protein sequence ID" value="CKT46335.1"/>
    <property type="molecule type" value="Genomic_DNA"/>
</dbReference>
<feature type="chain" id="PRO_5043467364" evidence="2">
    <location>
        <begin position="24"/>
        <end position="203"/>
    </location>
</feature>